<feature type="domain" description="AMP-dependent synthetase/ligase" evidence="7">
    <location>
        <begin position="69"/>
        <end position="484"/>
    </location>
</feature>
<sequence length="664" mass="74155">MQRKYLFQVEEGKEAAAGRPSVGPVYRSVFAKDGFPPSVEGLETCWDIFRMSVEKNPGNRMLGRRKIVEGNPAKAGEYEWLTYQQVYELVLKIGNAMRSLGYGPGEKCGIYGANCPEWIISMEACNAHGLYCVPLYDTLGAGAIEFIICHAETSIAFVEEKKIPELLKTLPNTANVLKTLVSFGKVSNNHKEEVNKFGLEIYSWEEFLQKGDIQQYDLPVKGKGDICTIMYTSGTTGDPKGVLLSNKAIIALIAGVKHLLATVKEEVQENDVYISYLPLAHIFDRVIEEVFILNGASIGFWRGDVKLLVEDIGELKPTIFCAVPRVLERIYGGLNQKISSGGLLKRSLFNFAYSYKYNQMQKGKKHEQAATLFDKLVFDKVKKGLGGKVRIILSGAAPLAAHIETFFRVVSCAHVLQGYGLTETCGGTFVTLPNELRMLGTVGPPVPNVDICLESVPEMGYDSLASTPRGEVCIKGDTLFAGYYKREDLTTEVLVDGWFHTGDVGEWQTDGSLKIIDRKKNIFKLSQGEYVAVENLELIYGLVSDIEMIWIYGNSFEAFLVAVVNPQRQALEHWAEENGIKGDFNALCEDKRAKDYILGQLSKIAKEKKLKGYEVIKAVHLDPLPFDIERDLLTPSFKKKRPQMLKYYQKEIDEMYKGGNKPVA</sequence>
<evidence type="ECO:0000313" key="8">
    <source>
        <dbReference type="EMBL" id="KAG6579555.1"/>
    </source>
</evidence>
<evidence type="ECO:0000256" key="5">
    <source>
        <dbReference type="ARBA" id="ARBA00022840"/>
    </source>
</evidence>
<feature type="non-terminal residue" evidence="8">
    <location>
        <position position="1"/>
    </location>
</feature>
<protein>
    <recommendedName>
        <fullName evidence="6">Long-chain-fatty-acid--CoA ligase</fullName>
        <ecNumber evidence="6">6.2.1.3</ecNumber>
    </recommendedName>
</protein>
<reference evidence="8 9" key="1">
    <citation type="journal article" date="2021" name="Hortic Res">
        <title>The domestication of Cucurbita argyrosperma as revealed by the genome of its wild relative.</title>
        <authorList>
            <person name="Barrera-Redondo J."/>
            <person name="Sanchez-de la Vega G."/>
            <person name="Aguirre-Liguori J.A."/>
            <person name="Castellanos-Morales G."/>
            <person name="Gutierrez-Guerrero Y.T."/>
            <person name="Aguirre-Dugua X."/>
            <person name="Aguirre-Planter E."/>
            <person name="Tenaillon M.I."/>
            <person name="Lira-Saade R."/>
            <person name="Eguiarte L.E."/>
        </authorList>
    </citation>
    <scope>NUCLEOTIDE SEQUENCE [LARGE SCALE GENOMIC DNA]</scope>
    <source>
        <strain evidence="8">JBR-2021</strain>
    </source>
</reference>
<evidence type="ECO:0000256" key="3">
    <source>
        <dbReference type="ARBA" id="ARBA00022741"/>
    </source>
</evidence>
<evidence type="ECO:0000256" key="1">
    <source>
        <dbReference type="ARBA" id="ARBA00006432"/>
    </source>
</evidence>
<keyword evidence="4 6" id="KW-0276">Fatty acid metabolism</keyword>
<dbReference type="GO" id="GO:0004467">
    <property type="term" value="F:long-chain fatty acid-CoA ligase activity"/>
    <property type="evidence" value="ECO:0007669"/>
    <property type="project" value="UniProtKB-EC"/>
</dbReference>
<dbReference type="Proteomes" id="UP000685013">
    <property type="component" value="Chromosome 15"/>
</dbReference>
<dbReference type="EC" id="6.2.1.3" evidence="6"/>
<keyword evidence="2 6" id="KW-0436">Ligase</keyword>
<evidence type="ECO:0000256" key="2">
    <source>
        <dbReference type="ARBA" id="ARBA00022598"/>
    </source>
</evidence>
<name>A0AAV6MEY9_9ROSI</name>
<comment type="similarity">
    <text evidence="1 6">Belongs to the ATP-dependent AMP-binding enzyme family.</text>
</comment>
<keyword evidence="3 6" id="KW-0547">Nucleotide-binding</keyword>
<evidence type="ECO:0000313" key="9">
    <source>
        <dbReference type="Proteomes" id="UP000685013"/>
    </source>
</evidence>
<accession>A0AAV6MEY9</accession>
<dbReference type="InterPro" id="IPR045311">
    <property type="entry name" value="LC-FACS_euk"/>
</dbReference>
<comment type="caution">
    <text evidence="8">The sequence shown here is derived from an EMBL/GenBank/DDBJ whole genome shotgun (WGS) entry which is preliminary data.</text>
</comment>
<comment type="function">
    <text evidence="6">Catalyzes the conversion of long-chain fatty acids to their active form acyl-CoAs for both synthesis of cellular lipids, and degradation via beta-oxidation.</text>
</comment>
<gene>
    <name evidence="8" type="primary">LACS4</name>
    <name evidence="8" type="ORF">SDJN03_24003</name>
</gene>
<evidence type="ECO:0000259" key="7">
    <source>
        <dbReference type="Pfam" id="PF00501"/>
    </source>
</evidence>
<dbReference type="AlphaFoldDB" id="A0AAV6MEY9"/>
<dbReference type="InterPro" id="IPR020845">
    <property type="entry name" value="AMP-binding_CS"/>
</dbReference>
<dbReference type="GO" id="GO:0016020">
    <property type="term" value="C:membrane"/>
    <property type="evidence" value="ECO:0007669"/>
    <property type="project" value="TreeGrafter"/>
</dbReference>
<organism evidence="8 9">
    <name type="scientific">Cucurbita argyrosperma subsp. sororia</name>
    <dbReference type="NCBI Taxonomy" id="37648"/>
    <lineage>
        <taxon>Eukaryota</taxon>
        <taxon>Viridiplantae</taxon>
        <taxon>Streptophyta</taxon>
        <taxon>Embryophyta</taxon>
        <taxon>Tracheophyta</taxon>
        <taxon>Spermatophyta</taxon>
        <taxon>Magnoliopsida</taxon>
        <taxon>eudicotyledons</taxon>
        <taxon>Gunneridae</taxon>
        <taxon>Pentapetalae</taxon>
        <taxon>rosids</taxon>
        <taxon>fabids</taxon>
        <taxon>Cucurbitales</taxon>
        <taxon>Cucurbitaceae</taxon>
        <taxon>Cucurbiteae</taxon>
        <taxon>Cucurbita</taxon>
    </lineage>
</organism>
<dbReference type="PANTHER" id="PTHR43272:SF3">
    <property type="entry name" value="LONG CHAIN ACYL-COA SYNTHETASE 4"/>
    <property type="match status" value="1"/>
</dbReference>
<evidence type="ECO:0000256" key="6">
    <source>
        <dbReference type="RuleBase" id="RU369030"/>
    </source>
</evidence>
<keyword evidence="6" id="KW-0443">Lipid metabolism</keyword>
<dbReference type="GO" id="GO:0005524">
    <property type="term" value="F:ATP binding"/>
    <property type="evidence" value="ECO:0007669"/>
    <property type="project" value="UniProtKB-KW"/>
</dbReference>
<dbReference type="EMBL" id="JAGKQH010000015">
    <property type="protein sequence ID" value="KAG6579555.1"/>
    <property type="molecule type" value="Genomic_DNA"/>
</dbReference>
<dbReference type="Pfam" id="PF00501">
    <property type="entry name" value="AMP-binding"/>
    <property type="match status" value="1"/>
</dbReference>
<dbReference type="InterPro" id="IPR000873">
    <property type="entry name" value="AMP-dep_synth/lig_dom"/>
</dbReference>
<comment type="pathway">
    <text evidence="6">Lipid metabolism; fatty acid metabolism.</text>
</comment>
<dbReference type="CDD" id="cd05927">
    <property type="entry name" value="LC-FACS_euk"/>
    <property type="match status" value="1"/>
</dbReference>
<keyword evidence="5 6" id="KW-0067">ATP-binding</keyword>
<comment type="catalytic activity">
    <reaction evidence="6">
        <text>a long-chain fatty acid + ATP + CoA = a long-chain fatty acyl-CoA + AMP + diphosphate</text>
        <dbReference type="Rhea" id="RHEA:15421"/>
        <dbReference type="ChEBI" id="CHEBI:30616"/>
        <dbReference type="ChEBI" id="CHEBI:33019"/>
        <dbReference type="ChEBI" id="CHEBI:57287"/>
        <dbReference type="ChEBI" id="CHEBI:57560"/>
        <dbReference type="ChEBI" id="CHEBI:83139"/>
        <dbReference type="ChEBI" id="CHEBI:456215"/>
        <dbReference type="EC" id="6.2.1.3"/>
    </reaction>
</comment>
<proteinExistence type="inferred from homology"/>
<dbReference type="PROSITE" id="PS00455">
    <property type="entry name" value="AMP_BINDING"/>
    <property type="match status" value="1"/>
</dbReference>
<keyword evidence="9" id="KW-1185">Reference proteome</keyword>
<evidence type="ECO:0000256" key="4">
    <source>
        <dbReference type="ARBA" id="ARBA00022832"/>
    </source>
</evidence>
<dbReference type="GO" id="GO:0005783">
    <property type="term" value="C:endoplasmic reticulum"/>
    <property type="evidence" value="ECO:0007669"/>
    <property type="project" value="TreeGrafter"/>
</dbReference>
<dbReference type="PANTHER" id="PTHR43272">
    <property type="entry name" value="LONG-CHAIN-FATTY-ACID--COA LIGASE"/>
    <property type="match status" value="1"/>
</dbReference>